<organism evidence="2 3">
    <name type="scientific">Cupriavidus plantarum</name>
    <dbReference type="NCBI Taxonomy" id="942865"/>
    <lineage>
        <taxon>Bacteria</taxon>
        <taxon>Pseudomonadati</taxon>
        <taxon>Pseudomonadota</taxon>
        <taxon>Betaproteobacteria</taxon>
        <taxon>Burkholderiales</taxon>
        <taxon>Burkholderiaceae</taxon>
        <taxon>Cupriavidus</taxon>
    </lineage>
</organism>
<evidence type="ECO:0000313" key="2">
    <source>
        <dbReference type="EMBL" id="PWK37717.1"/>
    </source>
</evidence>
<keyword evidence="3" id="KW-1185">Reference proteome</keyword>
<dbReference type="AlphaFoldDB" id="A0A316EYC1"/>
<sequence>MGVVAVAGAAFYLWRAANVRVAFIFLAVVVFGIAHYLYMDEQRPCSDRAWFCDFVPMRGNGFVGPLDPREACPEDVEPLTARVFQSEAANAEVHRQIARGACQKDAIRNVAKGWKAPYDPSYGTWWERLFQ</sequence>
<proteinExistence type="predicted"/>
<reference evidence="2 3" key="1">
    <citation type="submission" date="2018-05" db="EMBL/GenBank/DDBJ databases">
        <title>Genomic Encyclopedia of Type Strains, Phase IV (KMG-V): Genome sequencing to study the core and pangenomes of soil and plant-associated prokaryotes.</title>
        <authorList>
            <person name="Whitman W."/>
        </authorList>
    </citation>
    <scope>NUCLEOTIDE SEQUENCE [LARGE SCALE GENOMIC DNA]</scope>
    <source>
        <strain evidence="2 3">SLV-132</strain>
    </source>
</reference>
<dbReference type="GeneID" id="98339835"/>
<gene>
    <name evidence="2" type="ORF">C7419_1011600</name>
</gene>
<dbReference type="Proteomes" id="UP000245754">
    <property type="component" value="Unassembled WGS sequence"/>
</dbReference>
<dbReference type="RefSeq" id="WP_109581402.1">
    <property type="nucleotide sequence ID" value="NZ_CAJPUX010000001.1"/>
</dbReference>
<evidence type="ECO:0000256" key="1">
    <source>
        <dbReference type="SAM" id="Phobius"/>
    </source>
</evidence>
<keyword evidence="1" id="KW-1133">Transmembrane helix</keyword>
<keyword evidence="1" id="KW-0472">Membrane</keyword>
<protein>
    <submittedName>
        <fullName evidence="2">Uncharacterized protein</fullName>
    </submittedName>
</protein>
<comment type="caution">
    <text evidence="2">The sequence shown here is derived from an EMBL/GenBank/DDBJ whole genome shotgun (WGS) entry which is preliminary data.</text>
</comment>
<dbReference type="OrthoDB" id="9977749at2"/>
<keyword evidence="1" id="KW-0812">Transmembrane</keyword>
<dbReference type="EMBL" id="QGGT01000001">
    <property type="protein sequence ID" value="PWK37717.1"/>
    <property type="molecule type" value="Genomic_DNA"/>
</dbReference>
<evidence type="ECO:0000313" key="3">
    <source>
        <dbReference type="Proteomes" id="UP000245754"/>
    </source>
</evidence>
<feature type="transmembrane region" description="Helical" evidence="1">
    <location>
        <begin position="20"/>
        <end position="38"/>
    </location>
</feature>
<accession>A0A316EYC1</accession>
<name>A0A316EYC1_9BURK</name>